<dbReference type="Pfam" id="PF00903">
    <property type="entry name" value="Glyoxalase"/>
    <property type="match status" value="1"/>
</dbReference>
<proteinExistence type="predicted"/>
<keyword evidence="3" id="KW-1185">Reference proteome</keyword>
<reference evidence="2 3" key="1">
    <citation type="submission" date="2019-08" db="EMBL/GenBank/DDBJ databases">
        <authorList>
            <person name="Khan S.A."/>
            <person name="Jeon C.O."/>
            <person name="Jeong S.E."/>
        </authorList>
    </citation>
    <scope>NUCLEOTIDE SEQUENCE [LARGE SCALE GENOMIC DNA]</scope>
    <source>
        <strain evidence="3">IMCC1728</strain>
    </source>
</reference>
<evidence type="ECO:0000313" key="3">
    <source>
        <dbReference type="Proteomes" id="UP000321832"/>
    </source>
</evidence>
<comment type="caution">
    <text evidence="2">The sequence shown here is derived from an EMBL/GenBank/DDBJ whole genome shotgun (WGS) entry which is preliminary data.</text>
</comment>
<dbReference type="AlphaFoldDB" id="A0A5C6U1D6"/>
<accession>A0A5C6U1D6</accession>
<dbReference type="Gene3D" id="3.10.180.10">
    <property type="entry name" value="2,3-Dihydroxybiphenyl 1,2-Dioxygenase, domain 1"/>
    <property type="match status" value="1"/>
</dbReference>
<organism evidence="2 3">
    <name type="scientific">Piscinibacter aquaticus</name>
    <dbReference type="NCBI Taxonomy" id="392597"/>
    <lineage>
        <taxon>Bacteria</taxon>
        <taxon>Pseudomonadati</taxon>
        <taxon>Pseudomonadota</taxon>
        <taxon>Betaproteobacteria</taxon>
        <taxon>Burkholderiales</taxon>
        <taxon>Sphaerotilaceae</taxon>
        <taxon>Piscinibacter</taxon>
    </lineage>
</organism>
<feature type="domain" description="VOC" evidence="1">
    <location>
        <begin position="4"/>
        <end position="139"/>
    </location>
</feature>
<dbReference type="PROSITE" id="PS51819">
    <property type="entry name" value="VOC"/>
    <property type="match status" value="1"/>
</dbReference>
<gene>
    <name evidence="2" type="ORF">FSC37_15415</name>
</gene>
<dbReference type="Proteomes" id="UP000321832">
    <property type="component" value="Unassembled WGS sequence"/>
</dbReference>
<dbReference type="EMBL" id="VOPW01000001">
    <property type="protein sequence ID" value="TXC66697.1"/>
    <property type="molecule type" value="Genomic_DNA"/>
</dbReference>
<dbReference type="InterPro" id="IPR029068">
    <property type="entry name" value="Glyas_Bleomycin-R_OHBP_Dase"/>
</dbReference>
<evidence type="ECO:0000313" key="2">
    <source>
        <dbReference type="EMBL" id="TXC66697.1"/>
    </source>
</evidence>
<protein>
    <submittedName>
        <fullName evidence="2">Glyoxalase</fullName>
    </submittedName>
</protein>
<dbReference type="InterPro" id="IPR004360">
    <property type="entry name" value="Glyas_Fos-R_dOase_dom"/>
</dbReference>
<dbReference type="SUPFAM" id="SSF54593">
    <property type="entry name" value="Glyoxalase/Bleomycin resistance protein/Dihydroxybiphenyl dioxygenase"/>
    <property type="match status" value="1"/>
</dbReference>
<dbReference type="InterPro" id="IPR037523">
    <property type="entry name" value="VOC_core"/>
</dbReference>
<sequence length="148" mass="16119">MGISLNHFSIRTVDLDACERFYCGLLGLKKGPRPPFPFPGLWLYAGETDKYDNAAVHIIGIDRNDPEGLKKYLGDRDETSLTGSGAVDHVAFFATGLKETLDRLKAHGIEGRERTVPLLGLHQVFIDDPNGIVVELNFPAAEKAALGG</sequence>
<name>A0A5C6U1D6_9BURK</name>
<evidence type="ECO:0000259" key="1">
    <source>
        <dbReference type="PROSITE" id="PS51819"/>
    </source>
</evidence>